<proteinExistence type="predicted"/>
<reference evidence="2" key="1">
    <citation type="journal article" date="2014" name="Int. J. Syst. Evol. Microbiol.">
        <title>Complete genome sequence of Corynebacterium casei LMG S-19264T (=DSM 44701T), isolated from a smear-ripened cheese.</title>
        <authorList>
            <consortium name="US DOE Joint Genome Institute (JGI-PGF)"/>
            <person name="Walter F."/>
            <person name="Albersmeier A."/>
            <person name="Kalinowski J."/>
            <person name="Ruckert C."/>
        </authorList>
    </citation>
    <scope>NUCLEOTIDE SEQUENCE</scope>
    <source>
        <strain evidence="2">KCTC 22164</strain>
    </source>
</reference>
<dbReference type="AlphaFoldDB" id="A0A918JQF3"/>
<evidence type="ECO:0000256" key="1">
    <source>
        <dbReference type="SAM" id="Phobius"/>
    </source>
</evidence>
<name>A0A918JQF3_9ALTE</name>
<protein>
    <submittedName>
        <fullName evidence="2">Uncharacterized protein</fullName>
    </submittedName>
</protein>
<keyword evidence="1" id="KW-0472">Membrane</keyword>
<evidence type="ECO:0000313" key="3">
    <source>
        <dbReference type="Proteomes" id="UP000631300"/>
    </source>
</evidence>
<keyword evidence="1" id="KW-0812">Transmembrane</keyword>
<keyword evidence="1" id="KW-1133">Transmembrane helix</keyword>
<feature type="transmembrane region" description="Helical" evidence="1">
    <location>
        <begin position="53"/>
        <end position="71"/>
    </location>
</feature>
<keyword evidence="3" id="KW-1185">Reference proteome</keyword>
<gene>
    <name evidence="2" type="ORF">GCM10007391_25450</name>
</gene>
<accession>A0A918JQF3</accession>
<organism evidence="2 3">
    <name type="scientific">Alteromonas halophila</name>
    <dbReference type="NCBI Taxonomy" id="516698"/>
    <lineage>
        <taxon>Bacteria</taxon>
        <taxon>Pseudomonadati</taxon>
        <taxon>Pseudomonadota</taxon>
        <taxon>Gammaproteobacteria</taxon>
        <taxon>Alteromonadales</taxon>
        <taxon>Alteromonadaceae</taxon>
        <taxon>Alteromonas/Salinimonas group</taxon>
        <taxon>Alteromonas</taxon>
    </lineage>
</organism>
<dbReference type="Proteomes" id="UP000631300">
    <property type="component" value="Unassembled WGS sequence"/>
</dbReference>
<evidence type="ECO:0000313" key="2">
    <source>
        <dbReference type="EMBL" id="GGW90009.1"/>
    </source>
</evidence>
<sequence>MVEVQTFDKQTLADAKVLAGLSPNAMRRVFLGWLLFTLAVITIIAFAPKLSEQFILITIGVLVSFTFVIFWQSRISEGWPSIIQAQDYIGVVRDPQLRQFVCVRLDAVIDAKPATIQPNKKAVEILIDPSSVTEEDVARLNQAIWPRDDRLLALTHFKQRELICQEIRSLCSEQTA</sequence>
<feature type="transmembrane region" description="Helical" evidence="1">
    <location>
        <begin position="29"/>
        <end position="47"/>
    </location>
</feature>
<dbReference type="EMBL" id="BMXP01000006">
    <property type="protein sequence ID" value="GGW90009.1"/>
    <property type="molecule type" value="Genomic_DNA"/>
</dbReference>
<comment type="caution">
    <text evidence="2">The sequence shown here is derived from an EMBL/GenBank/DDBJ whole genome shotgun (WGS) entry which is preliminary data.</text>
</comment>
<reference evidence="2" key="2">
    <citation type="submission" date="2020-09" db="EMBL/GenBank/DDBJ databases">
        <authorList>
            <person name="Sun Q."/>
            <person name="Kim S."/>
        </authorList>
    </citation>
    <scope>NUCLEOTIDE SEQUENCE</scope>
    <source>
        <strain evidence="2">KCTC 22164</strain>
    </source>
</reference>